<evidence type="ECO:0000256" key="1">
    <source>
        <dbReference type="ARBA" id="ARBA00004273"/>
    </source>
</evidence>
<gene>
    <name evidence="16" type="ORF">Esi_0188_0058</name>
</gene>
<evidence type="ECO:0000256" key="3">
    <source>
        <dbReference type="ARBA" id="ARBA00022448"/>
    </source>
</evidence>
<keyword evidence="8" id="KW-0106">Calcium</keyword>
<dbReference type="OrthoDB" id="191686at2759"/>
<keyword evidence="4" id="KW-0109">Calcium transport</keyword>
<dbReference type="SMART" id="SM00054">
    <property type="entry name" value="EFh"/>
    <property type="match status" value="4"/>
</dbReference>
<organism evidence="16 17">
    <name type="scientific">Ectocarpus siliculosus</name>
    <name type="common">Brown alga</name>
    <name type="synonym">Conferva siliculosa</name>
    <dbReference type="NCBI Taxonomy" id="2880"/>
    <lineage>
        <taxon>Eukaryota</taxon>
        <taxon>Sar</taxon>
        <taxon>Stramenopiles</taxon>
        <taxon>Ochrophyta</taxon>
        <taxon>PX clade</taxon>
        <taxon>Phaeophyceae</taxon>
        <taxon>Ectocarpales</taxon>
        <taxon>Ectocarpaceae</taxon>
        <taxon>Ectocarpus</taxon>
    </lineage>
</organism>
<feature type="domain" description="EF-hand" evidence="15">
    <location>
        <begin position="301"/>
        <end position="336"/>
    </location>
</feature>
<comment type="similarity">
    <text evidence="13">Belongs to the MICU1 family. MICU1 subfamily.</text>
</comment>
<proteinExistence type="inferred from homology"/>
<dbReference type="Proteomes" id="UP000002630">
    <property type="component" value="Linkage Group LG10"/>
</dbReference>
<evidence type="ECO:0000256" key="12">
    <source>
        <dbReference type="ARBA" id="ARBA00023136"/>
    </source>
</evidence>
<dbReference type="PANTHER" id="PTHR12294">
    <property type="entry name" value="EF HAND DOMAIN FAMILY A1,A2-RELATED"/>
    <property type="match status" value="1"/>
</dbReference>
<dbReference type="PROSITE" id="PS50222">
    <property type="entry name" value="EF_HAND_2"/>
    <property type="match status" value="2"/>
</dbReference>
<evidence type="ECO:0000313" key="17">
    <source>
        <dbReference type="Proteomes" id="UP000002630"/>
    </source>
</evidence>
<evidence type="ECO:0000256" key="14">
    <source>
        <dbReference type="SAM" id="MobiDB-lite"/>
    </source>
</evidence>
<evidence type="ECO:0000256" key="13">
    <source>
        <dbReference type="ARBA" id="ARBA00038333"/>
    </source>
</evidence>
<dbReference type="GO" id="GO:1990246">
    <property type="term" value="C:uniplex complex"/>
    <property type="evidence" value="ECO:0007669"/>
    <property type="project" value="TreeGrafter"/>
</dbReference>
<dbReference type="EMBL" id="FN648347">
    <property type="protein sequence ID" value="CBJ30392.1"/>
    <property type="molecule type" value="Genomic_DNA"/>
</dbReference>
<evidence type="ECO:0000259" key="15">
    <source>
        <dbReference type="PROSITE" id="PS50222"/>
    </source>
</evidence>
<dbReference type="PROSITE" id="PS00018">
    <property type="entry name" value="EF_HAND_1"/>
    <property type="match status" value="2"/>
</dbReference>
<dbReference type="AlphaFoldDB" id="D7FPD3"/>
<feature type="domain" description="EF-hand" evidence="15">
    <location>
        <begin position="44"/>
        <end position="79"/>
    </location>
</feature>
<evidence type="ECO:0000256" key="5">
    <source>
        <dbReference type="ARBA" id="ARBA00022723"/>
    </source>
</evidence>
<name>D7FPD3_ECTSI</name>
<dbReference type="GO" id="GO:0005758">
    <property type="term" value="C:mitochondrial intermembrane space"/>
    <property type="evidence" value="ECO:0007669"/>
    <property type="project" value="UniProtKB-SubCell"/>
</dbReference>
<dbReference type="eggNOG" id="KOG2643">
    <property type="taxonomic scope" value="Eukaryota"/>
</dbReference>
<keyword evidence="9" id="KW-0809">Transit peptide</keyword>
<evidence type="ECO:0000256" key="9">
    <source>
        <dbReference type="ARBA" id="ARBA00022946"/>
    </source>
</evidence>
<dbReference type="SUPFAM" id="SSF47473">
    <property type="entry name" value="EF-hand"/>
    <property type="match status" value="2"/>
</dbReference>
<sequence length="361" mass="40028">MRLDALMEAKGGISRDSFLAMVDMDGDGLISYEEYMLFRTLLSLPQRKLSIAFRMFDRDDSGAVDSHELESFMQVLRGETNVGRTEGGTNTDGFGDVADRLFFAGNGSGKLTLEQFSMFVRLLQREALVMQFNQCDERGDGMLTATDFAKFLVTKVNTDRNMYKEYMRRAESEAISDLKVDISLEDFLAFQEVLQHLPEMEVAMKVSGSVEGRGLDRQEFVRAVQAALEGGRLRQQRANDPFLLKTVPMRTRKRDVLRKIIFRKPGPKNNKAASRANTKGGGGEVENAGGSAVAGGGTQALPAGIVDTLFVLLDVDGDGRLDQSEFMTLMERQSAIPDPPRTLGVVAFMQRLKDCAENSLF</sequence>
<protein>
    <recommendedName>
        <fullName evidence="15">EF-hand domain-containing protein</fullName>
    </recommendedName>
</protein>
<keyword evidence="11" id="KW-0496">Mitochondrion</keyword>
<dbReference type="GO" id="GO:0051560">
    <property type="term" value="P:mitochondrial calcium ion homeostasis"/>
    <property type="evidence" value="ECO:0007669"/>
    <property type="project" value="TreeGrafter"/>
</dbReference>
<dbReference type="GO" id="GO:0036444">
    <property type="term" value="P:calcium import into the mitochondrion"/>
    <property type="evidence" value="ECO:0007669"/>
    <property type="project" value="TreeGrafter"/>
</dbReference>
<dbReference type="InParanoid" id="D7FPD3"/>
<dbReference type="InterPro" id="IPR002048">
    <property type="entry name" value="EF_hand_dom"/>
</dbReference>
<evidence type="ECO:0000256" key="10">
    <source>
        <dbReference type="ARBA" id="ARBA00023065"/>
    </source>
</evidence>
<dbReference type="InterPro" id="IPR018247">
    <property type="entry name" value="EF_Hand_1_Ca_BS"/>
</dbReference>
<evidence type="ECO:0000313" key="16">
    <source>
        <dbReference type="EMBL" id="CBJ30392.1"/>
    </source>
</evidence>
<dbReference type="PANTHER" id="PTHR12294:SF1">
    <property type="entry name" value="CALCIUM UPTAKE PROTEIN 1, MITOCHONDRIAL"/>
    <property type="match status" value="1"/>
</dbReference>
<evidence type="ECO:0000256" key="7">
    <source>
        <dbReference type="ARBA" id="ARBA00022792"/>
    </source>
</evidence>
<dbReference type="STRING" id="2880.D7FPD3"/>
<evidence type="ECO:0000256" key="8">
    <source>
        <dbReference type="ARBA" id="ARBA00022837"/>
    </source>
</evidence>
<dbReference type="GO" id="GO:0005509">
    <property type="term" value="F:calcium ion binding"/>
    <property type="evidence" value="ECO:0007669"/>
    <property type="project" value="InterPro"/>
</dbReference>
<keyword evidence="5" id="KW-0479">Metal-binding</keyword>
<keyword evidence="10" id="KW-0406">Ion transport</keyword>
<evidence type="ECO:0000256" key="6">
    <source>
        <dbReference type="ARBA" id="ARBA00022737"/>
    </source>
</evidence>
<keyword evidence="6" id="KW-0677">Repeat</keyword>
<reference evidence="16 17" key="1">
    <citation type="journal article" date="2010" name="Nature">
        <title>The Ectocarpus genome and the independent evolution of multicellularity in brown algae.</title>
        <authorList>
            <person name="Cock J.M."/>
            <person name="Sterck L."/>
            <person name="Rouze P."/>
            <person name="Scornet D."/>
            <person name="Allen A.E."/>
            <person name="Amoutzias G."/>
            <person name="Anthouard V."/>
            <person name="Artiguenave F."/>
            <person name="Aury J.M."/>
            <person name="Badger J.H."/>
            <person name="Beszteri B."/>
            <person name="Billiau K."/>
            <person name="Bonnet E."/>
            <person name="Bothwell J.H."/>
            <person name="Bowler C."/>
            <person name="Boyen C."/>
            <person name="Brownlee C."/>
            <person name="Carrano C.J."/>
            <person name="Charrier B."/>
            <person name="Cho G.Y."/>
            <person name="Coelho S.M."/>
            <person name="Collen J."/>
            <person name="Corre E."/>
            <person name="Da Silva C."/>
            <person name="Delage L."/>
            <person name="Delaroque N."/>
            <person name="Dittami S.M."/>
            <person name="Doulbeau S."/>
            <person name="Elias M."/>
            <person name="Farnham G."/>
            <person name="Gachon C.M."/>
            <person name="Gschloessl B."/>
            <person name="Heesch S."/>
            <person name="Jabbari K."/>
            <person name="Jubin C."/>
            <person name="Kawai H."/>
            <person name="Kimura K."/>
            <person name="Kloareg B."/>
            <person name="Kupper F.C."/>
            <person name="Lang D."/>
            <person name="Le Bail A."/>
            <person name="Leblanc C."/>
            <person name="Lerouge P."/>
            <person name="Lohr M."/>
            <person name="Lopez P.J."/>
            <person name="Martens C."/>
            <person name="Maumus F."/>
            <person name="Michel G."/>
            <person name="Miranda-Saavedra D."/>
            <person name="Morales J."/>
            <person name="Moreau H."/>
            <person name="Motomura T."/>
            <person name="Nagasato C."/>
            <person name="Napoli C.A."/>
            <person name="Nelson D.R."/>
            <person name="Nyvall-Collen P."/>
            <person name="Peters A.F."/>
            <person name="Pommier C."/>
            <person name="Potin P."/>
            <person name="Poulain J."/>
            <person name="Quesneville H."/>
            <person name="Read B."/>
            <person name="Rensing S.A."/>
            <person name="Ritter A."/>
            <person name="Rousvoal S."/>
            <person name="Samanta M."/>
            <person name="Samson G."/>
            <person name="Schroeder D.C."/>
            <person name="Segurens B."/>
            <person name="Strittmatter M."/>
            <person name="Tonon T."/>
            <person name="Tregear J.W."/>
            <person name="Valentin K."/>
            <person name="von Dassow P."/>
            <person name="Yamagishi T."/>
            <person name="Van de Peer Y."/>
            <person name="Wincker P."/>
        </authorList>
    </citation>
    <scope>NUCLEOTIDE SEQUENCE [LARGE SCALE GENOMIC DNA]</scope>
    <source>
        <strain evidence="17">Ec32 / CCAP1310/4</strain>
    </source>
</reference>
<accession>D7FPD3</accession>
<dbReference type="Pfam" id="PF13833">
    <property type="entry name" value="EF-hand_8"/>
    <property type="match status" value="1"/>
</dbReference>
<dbReference type="InterPro" id="IPR039800">
    <property type="entry name" value="MICU1/2/3"/>
</dbReference>
<dbReference type="Gene3D" id="1.10.238.10">
    <property type="entry name" value="EF-hand"/>
    <property type="match status" value="2"/>
</dbReference>
<keyword evidence="17" id="KW-1185">Reference proteome</keyword>
<keyword evidence="12" id="KW-0472">Membrane</keyword>
<dbReference type="EMBL" id="FN649735">
    <property type="protein sequence ID" value="CBJ30392.1"/>
    <property type="molecule type" value="Genomic_DNA"/>
</dbReference>
<comment type="subcellular location">
    <subcellularLocation>
        <location evidence="1">Mitochondrion inner membrane</location>
    </subcellularLocation>
    <subcellularLocation>
        <location evidence="2">Mitochondrion intermembrane space</location>
    </subcellularLocation>
</comment>
<feature type="region of interest" description="Disordered" evidence="14">
    <location>
        <begin position="265"/>
        <end position="290"/>
    </location>
</feature>
<keyword evidence="3" id="KW-0813">Transport</keyword>
<evidence type="ECO:0000256" key="2">
    <source>
        <dbReference type="ARBA" id="ARBA00004569"/>
    </source>
</evidence>
<dbReference type="InterPro" id="IPR011992">
    <property type="entry name" value="EF-hand-dom_pair"/>
</dbReference>
<keyword evidence="7" id="KW-0999">Mitochondrion inner membrane</keyword>
<dbReference type="Pfam" id="PF13202">
    <property type="entry name" value="EF-hand_5"/>
    <property type="match status" value="2"/>
</dbReference>
<evidence type="ECO:0000256" key="4">
    <source>
        <dbReference type="ARBA" id="ARBA00022568"/>
    </source>
</evidence>
<evidence type="ECO:0000256" key="11">
    <source>
        <dbReference type="ARBA" id="ARBA00023128"/>
    </source>
</evidence>